<evidence type="ECO:0000313" key="1">
    <source>
        <dbReference type="EMBL" id="KAF7263648.1"/>
    </source>
</evidence>
<proteinExistence type="predicted"/>
<gene>
    <name evidence="1" type="ORF">GWI33_001525</name>
</gene>
<dbReference type="AlphaFoldDB" id="A0A834HL37"/>
<sequence>MQLSNPNSRAGFSNLTIFPRGTPNEDRFSSLSDQAGVRKWRKVPDRNLKESYCDRLRNLRDSFSRIKCDTSKKFNEPAWRTVTLINYGPGVGCDLHISYKLFVLDDPYVCDTKYDIYYHIPQVYWVTVLYYTIIREEEMSSIQGD</sequence>
<dbReference type="Proteomes" id="UP000625711">
    <property type="component" value="Unassembled WGS sequence"/>
</dbReference>
<reference evidence="1" key="1">
    <citation type="submission" date="2020-08" db="EMBL/GenBank/DDBJ databases">
        <title>Genome sequencing and assembly of the red palm weevil Rhynchophorus ferrugineus.</title>
        <authorList>
            <person name="Dias G.B."/>
            <person name="Bergman C.M."/>
            <person name="Manee M."/>
        </authorList>
    </citation>
    <scope>NUCLEOTIDE SEQUENCE</scope>
    <source>
        <strain evidence="1">AA-2017</strain>
        <tissue evidence="1">Whole larva</tissue>
    </source>
</reference>
<protein>
    <submittedName>
        <fullName evidence="1">Uncharacterized protein</fullName>
    </submittedName>
</protein>
<keyword evidence="2" id="KW-1185">Reference proteome</keyword>
<dbReference type="EMBL" id="JAACXV010020186">
    <property type="protein sequence ID" value="KAF7263648.1"/>
    <property type="molecule type" value="Genomic_DNA"/>
</dbReference>
<accession>A0A834HL37</accession>
<evidence type="ECO:0000313" key="2">
    <source>
        <dbReference type="Proteomes" id="UP000625711"/>
    </source>
</evidence>
<comment type="caution">
    <text evidence="1">The sequence shown here is derived from an EMBL/GenBank/DDBJ whole genome shotgun (WGS) entry which is preliminary data.</text>
</comment>
<name>A0A834HL37_RHYFE</name>
<organism evidence="1 2">
    <name type="scientific">Rhynchophorus ferrugineus</name>
    <name type="common">Red palm weevil</name>
    <name type="synonym">Curculio ferrugineus</name>
    <dbReference type="NCBI Taxonomy" id="354439"/>
    <lineage>
        <taxon>Eukaryota</taxon>
        <taxon>Metazoa</taxon>
        <taxon>Ecdysozoa</taxon>
        <taxon>Arthropoda</taxon>
        <taxon>Hexapoda</taxon>
        <taxon>Insecta</taxon>
        <taxon>Pterygota</taxon>
        <taxon>Neoptera</taxon>
        <taxon>Endopterygota</taxon>
        <taxon>Coleoptera</taxon>
        <taxon>Polyphaga</taxon>
        <taxon>Cucujiformia</taxon>
        <taxon>Curculionidae</taxon>
        <taxon>Dryophthorinae</taxon>
        <taxon>Rhynchophorus</taxon>
    </lineage>
</organism>